<dbReference type="PROSITE" id="PS00108">
    <property type="entry name" value="PROTEIN_KINASE_ST"/>
    <property type="match status" value="1"/>
</dbReference>
<keyword evidence="3" id="KW-0547">Nucleotide-binding</keyword>
<dbReference type="AlphaFoldDB" id="A0A4S2KPP1"/>
<evidence type="ECO:0000256" key="5">
    <source>
        <dbReference type="ARBA" id="ARBA00022840"/>
    </source>
</evidence>
<feature type="domain" description="Protein kinase" evidence="6">
    <location>
        <begin position="126"/>
        <end position="405"/>
    </location>
</feature>
<gene>
    <name evidence="7" type="ORF">DBV15_08606</name>
</gene>
<dbReference type="GO" id="GO:0004674">
    <property type="term" value="F:protein serine/threonine kinase activity"/>
    <property type="evidence" value="ECO:0007669"/>
    <property type="project" value="UniProtKB-KW"/>
</dbReference>
<sequence>MAQNDVSRSAAFESSLVRRLRRSTIDRDTVTWMGNSNAKKSNHNQQKYDSQYSLSDLLGGSCVNNVIAQASNEEGRSWSRASHRSWTKSAVQDIHGSSKTVWPVSRSQSIFLPEFPVKELSLKTGYAFLDIIAKGAYGQVYKVQKQETGQVFALKVISKAMIVAENCVRQAKQEAAILRMVGHHPFIVNSVHRWQGRKTLYILMNYISGGELFSLVNEYGCLPEKVVRIYVAEIALAIDFLHNAGVVHRDLKTTNILLDEYGHAVIIDFGLAKWLHRTERTNTFCGTPQYMAPEILKKEYYGQEVDWWSLGVLACVLLTNEGIKIGRTDCKYHNLLLQYPSMLSSDLLPADRIARDDLNCANVPGILPANANISPAARDLLKRLLQPEPRLRLRTLLGLQRIAFYMGYDIQRITIPDFRNKKSTRNSNKECVISIKNFQFLNLFLAIILRERVINDLIYIFITSANFFELNNFIAIYSDVETAAFFNLTSSVCARLFVAFSYEN</sequence>
<keyword evidence="1" id="KW-0723">Serine/threonine-protein kinase</keyword>
<dbReference type="STRING" id="300112.A0A4S2KPP1"/>
<dbReference type="EMBL" id="QBLH01001455">
    <property type="protein sequence ID" value="TGZ51803.1"/>
    <property type="molecule type" value="Genomic_DNA"/>
</dbReference>
<reference evidence="7 8" key="1">
    <citation type="journal article" date="2019" name="Philos. Trans. R. Soc. Lond., B, Biol. Sci.">
        <title>Ant behaviour and brain gene expression of defending hosts depend on the ecological success of the intruding social parasite.</title>
        <authorList>
            <person name="Kaur R."/>
            <person name="Stoldt M."/>
            <person name="Jongepier E."/>
            <person name="Feldmeyer B."/>
            <person name="Menzel F."/>
            <person name="Bornberg-Bauer E."/>
            <person name="Foitzik S."/>
        </authorList>
    </citation>
    <scope>NUCLEOTIDE SEQUENCE [LARGE SCALE GENOMIC DNA]</scope>
    <source>
        <tissue evidence="7">Whole body</tissue>
    </source>
</reference>
<evidence type="ECO:0000256" key="2">
    <source>
        <dbReference type="ARBA" id="ARBA00022679"/>
    </source>
</evidence>
<proteinExistence type="predicted"/>
<dbReference type="SMART" id="SM00220">
    <property type="entry name" value="S_TKc"/>
    <property type="match status" value="1"/>
</dbReference>
<keyword evidence="2" id="KW-0808">Transferase</keyword>
<accession>A0A4S2KPP1</accession>
<dbReference type="InterPro" id="IPR011009">
    <property type="entry name" value="Kinase-like_dom_sf"/>
</dbReference>
<dbReference type="InterPro" id="IPR008271">
    <property type="entry name" value="Ser/Thr_kinase_AS"/>
</dbReference>
<evidence type="ECO:0000256" key="3">
    <source>
        <dbReference type="ARBA" id="ARBA00022741"/>
    </source>
</evidence>
<dbReference type="PANTHER" id="PTHR24355:SF1">
    <property type="entry name" value="RIBOSOMAL PROTEIN S6 KINASE-RELATED PROTEIN"/>
    <property type="match status" value="1"/>
</dbReference>
<keyword evidence="8" id="KW-1185">Reference proteome</keyword>
<feature type="non-terminal residue" evidence="7">
    <location>
        <position position="504"/>
    </location>
</feature>
<organism evidence="7 8">
    <name type="scientific">Temnothorax longispinosus</name>
    <dbReference type="NCBI Taxonomy" id="300112"/>
    <lineage>
        <taxon>Eukaryota</taxon>
        <taxon>Metazoa</taxon>
        <taxon>Ecdysozoa</taxon>
        <taxon>Arthropoda</taxon>
        <taxon>Hexapoda</taxon>
        <taxon>Insecta</taxon>
        <taxon>Pterygota</taxon>
        <taxon>Neoptera</taxon>
        <taxon>Endopterygota</taxon>
        <taxon>Hymenoptera</taxon>
        <taxon>Apocrita</taxon>
        <taxon>Aculeata</taxon>
        <taxon>Formicoidea</taxon>
        <taxon>Formicidae</taxon>
        <taxon>Myrmicinae</taxon>
        <taxon>Temnothorax</taxon>
    </lineage>
</organism>
<dbReference type="InterPro" id="IPR000719">
    <property type="entry name" value="Prot_kinase_dom"/>
</dbReference>
<dbReference type="Proteomes" id="UP000310200">
    <property type="component" value="Unassembled WGS sequence"/>
</dbReference>
<dbReference type="InterPro" id="IPR045270">
    <property type="entry name" value="STKc_AGC"/>
</dbReference>
<keyword evidence="4" id="KW-0418">Kinase</keyword>
<protein>
    <recommendedName>
        <fullName evidence="6">Protein kinase domain-containing protein</fullName>
    </recommendedName>
</protein>
<dbReference type="PROSITE" id="PS50011">
    <property type="entry name" value="PROTEIN_KINASE_DOM"/>
    <property type="match status" value="1"/>
</dbReference>
<dbReference type="PANTHER" id="PTHR24355">
    <property type="entry name" value="G PROTEIN-COUPLED RECEPTOR KINASE/RIBOSOMAL PROTEIN S6 KINASE"/>
    <property type="match status" value="1"/>
</dbReference>
<evidence type="ECO:0000259" key="6">
    <source>
        <dbReference type="PROSITE" id="PS50011"/>
    </source>
</evidence>
<evidence type="ECO:0000256" key="1">
    <source>
        <dbReference type="ARBA" id="ARBA00022527"/>
    </source>
</evidence>
<dbReference type="GO" id="GO:0005524">
    <property type="term" value="F:ATP binding"/>
    <property type="evidence" value="ECO:0007669"/>
    <property type="project" value="UniProtKB-KW"/>
</dbReference>
<dbReference type="Gene3D" id="3.30.200.20">
    <property type="entry name" value="Phosphorylase Kinase, domain 1"/>
    <property type="match status" value="1"/>
</dbReference>
<evidence type="ECO:0000313" key="8">
    <source>
        <dbReference type="Proteomes" id="UP000310200"/>
    </source>
</evidence>
<keyword evidence="5" id="KW-0067">ATP-binding</keyword>
<evidence type="ECO:0000313" key="7">
    <source>
        <dbReference type="EMBL" id="TGZ51803.1"/>
    </source>
</evidence>
<dbReference type="Gene3D" id="1.10.510.10">
    <property type="entry name" value="Transferase(Phosphotransferase) domain 1"/>
    <property type="match status" value="1"/>
</dbReference>
<comment type="caution">
    <text evidence="7">The sequence shown here is derived from an EMBL/GenBank/DDBJ whole genome shotgun (WGS) entry which is preliminary data.</text>
</comment>
<dbReference type="CDD" id="cd05123">
    <property type="entry name" value="STKc_AGC"/>
    <property type="match status" value="1"/>
</dbReference>
<evidence type="ECO:0000256" key="4">
    <source>
        <dbReference type="ARBA" id="ARBA00022777"/>
    </source>
</evidence>
<name>A0A4S2KPP1_9HYME</name>
<dbReference type="SUPFAM" id="SSF56112">
    <property type="entry name" value="Protein kinase-like (PK-like)"/>
    <property type="match status" value="1"/>
</dbReference>
<dbReference type="Pfam" id="PF00069">
    <property type="entry name" value="Pkinase"/>
    <property type="match status" value="1"/>
</dbReference>
<dbReference type="FunFam" id="1.10.510.10:FF:000551">
    <property type="entry name" value="Non-specific serine/threonine protein kinase"/>
    <property type="match status" value="1"/>
</dbReference>